<evidence type="ECO:0000256" key="2">
    <source>
        <dbReference type="SAM" id="MobiDB-lite"/>
    </source>
</evidence>
<feature type="compositionally biased region" description="Low complexity" evidence="2">
    <location>
        <begin position="84"/>
        <end position="95"/>
    </location>
</feature>
<dbReference type="EMBL" id="GEGO01006805">
    <property type="protein sequence ID" value="JAR88599.1"/>
    <property type="molecule type" value="Transcribed_RNA"/>
</dbReference>
<sequence length="393" mass="43562">MITPLFVTQIALLMGSLPPSLAGGSNIEKTDSTSIAATGDTTRAMGGFSDGAFFATSVRLPRVPPPRTTNGSVRTDQGVTKRPSSATSSESTISATTSVDRFSGCGGQRSRMITPLFVIQVSGKRHYCLRSGAMCLIVLPHPQRLLCIASECLDVVCYLLLLSGDIESNPGPITSDEIDKTLHKLLGGQQDIVGAINEIKSNQRKVEARMTAIEKCVESFKNFETKIDACSTTIATLKQTIGSLENKVDDLENRMRRNNLVFFGIPESQNETKSDLEQAVVSEILRDKLDIENAVVERLHRIGKPSTGKPRPVIMKLREFNVKENILKNARRLKGTRISISEDFSFHIREKRKLLWNSSKEERDKGEKVILKYDKLIVGNSCYQWDTENNTRL</sequence>
<reference evidence="4" key="1">
    <citation type="journal article" date="2018" name="PLoS Negl. Trop. Dis.">
        <title>Sialome diversity of ticks revealed by RNAseq of single tick salivary glands.</title>
        <authorList>
            <person name="Perner J."/>
            <person name="Kropackova S."/>
            <person name="Kopacek P."/>
            <person name="Ribeiro J.M."/>
        </authorList>
    </citation>
    <scope>NUCLEOTIDE SEQUENCE</scope>
    <source>
        <strain evidence="4">Siblings of single egg batch collected in Ceske Budejovice</strain>
        <tissue evidence="4">Salivary glands</tissue>
    </source>
</reference>
<organism evidence="4">
    <name type="scientific">Ixodes ricinus</name>
    <name type="common">Common tick</name>
    <name type="synonym">Acarus ricinus</name>
    <dbReference type="NCBI Taxonomy" id="34613"/>
    <lineage>
        <taxon>Eukaryota</taxon>
        <taxon>Metazoa</taxon>
        <taxon>Ecdysozoa</taxon>
        <taxon>Arthropoda</taxon>
        <taxon>Chelicerata</taxon>
        <taxon>Arachnida</taxon>
        <taxon>Acari</taxon>
        <taxon>Parasitiformes</taxon>
        <taxon>Ixodida</taxon>
        <taxon>Ixodoidea</taxon>
        <taxon>Ixodidae</taxon>
        <taxon>Ixodinae</taxon>
        <taxon>Ixodes</taxon>
    </lineage>
</organism>
<name>A0A147BCW8_IXORI</name>
<protein>
    <submittedName>
        <fullName evidence="4">Putative secreted protein</fullName>
    </submittedName>
</protein>
<dbReference type="PANTHER" id="PTHR11505">
    <property type="entry name" value="L1 TRANSPOSABLE ELEMENT-RELATED"/>
    <property type="match status" value="1"/>
</dbReference>
<accession>A0A147BCW8</accession>
<dbReference type="Gene3D" id="3.30.70.1820">
    <property type="entry name" value="L1 transposable element, RRM domain"/>
    <property type="match status" value="1"/>
</dbReference>
<dbReference type="AlphaFoldDB" id="A0A147BCW8"/>
<dbReference type="Gene3D" id="1.20.5.340">
    <property type="match status" value="1"/>
</dbReference>
<feature type="chain" id="PRO_5007542025" evidence="3">
    <location>
        <begin position="23"/>
        <end position="393"/>
    </location>
</feature>
<dbReference type="InterPro" id="IPR004244">
    <property type="entry name" value="Transposase_22"/>
</dbReference>
<evidence type="ECO:0000256" key="3">
    <source>
        <dbReference type="SAM" id="SignalP"/>
    </source>
</evidence>
<keyword evidence="1" id="KW-0175">Coiled coil</keyword>
<feature type="region of interest" description="Disordered" evidence="2">
    <location>
        <begin position="60"/>
        <end position="95"/>
    </location>
</feature>
<evidence type="ECO:0000256" key="1">
    <source>
        <dbReference type="SAM" id="Coils"/>
    </source>
</evidence>
<feature type="compositionally biased region" description="Polar residues" evidence="2">
    <location>
        <begin position="68"/>
        <end position="78"/>
    </location>
</feature>
<feature type="coiled-coil region" evidence="1">
    <location>
        <begin position="234"/>
        <end position="261"/>
    </location>
</feature>
<keyword evidence="3" id="KW-0732">Signal</keyword>
<feature type="signal peptide" evidence="3">
    <location>
        <begin position="1"/>
        <end position="22"/>
    </location>
</feature>
<evidence type="ECO:0000313" key="4">
    <source>
        <dbReference type="EMBL" id="JAR88599.1"/>
    </source>
</evidence>
<proteinExistence type="predicted"/>